<keyword evidence="9 13" id="KW-0066">ATP synthesis</keyword>
<keyword evidence="4 13" id="KW-0812">Transmembrane</keyword>
<evidence type="ECO:0000256" key="4">
    <source>
        <dbReference type="ARBA" id="ARBA00022692"/>
    </source>
</evidence>
<proteinExistence type="inferred from homology"/>
<keyword evidence="5 13" id="KW-0375">Hydrogen ion transport</keyword>
<keyword evidence="15" id="KW-0175">Coiled coil</keyword>
<dbReference type="HAMAP" id="MF_01398">
    <property type="entry name" value="ATP_synth_b_bprime"/>
    <property type="match status" value="1"/>
</dbReference>
<evidence type="ECO:0000256" key="16">
    <source>
        <dbReference type="SAM" id="SignalP"/>
    </source>
</evidence>
<evidence type="ECO:0000256" key="11">
    <source>
        <dbReference type="ARBA" id="ARBA00025614"/>
    </source>
</evidence>
<dbReference type="Proteomes" id="UP000199283">
    <property type="component" value="Unassembled WGS sequence"/>
</dbReference>
<keyword evidence="13" id="KW-1003">Cell membrane</keyword>
<dbReference type="GO" id="GO:0046933">
    <property type="term" value="F:proton-transporting ATP synthase activity, rotational mechanism"/>
    <property type="evidence" value="ECO:0007669"/>
    <property type="project" value="UniProtKB-UniRule"/>
</dbReference>
<dbReference type="NCBIfam" id="NF009989">
    <property type="entry name" value="PRK13455.1"/>
    <property type="match status" value="1"/>
</dbReference>
<comment type="function">
    <text evidence="11">Component of the F(0) channel, it forms part of the peripheral stalk, linking F(1) to F(0). The b'-subunit is a diverged and duplicated form of b found in plants and photosynthetic bacteria.</text>
</comment>
<evidence type="ECO:0000256" key="1">
    <source>
        <dbReference type="ARBA" id="ARBA00005513"/>
    </source>
</evidence>
<comment type="subcellular location">
    <subcellularLocation>
        <location evidence="13">Cell membrane</location>
        <topology evidence="13">Single-pass membrane protein</topology>
    </subcellularLocation>
    <subcellularLocation>
        <location evidence="12">Endomembrane system</location>
        <topology evidence="12">Single-pass membrane protein</topology>
    </subcellularLocation>
</comment>
<evidence type="ECO:0000256" key="15">
    <source>
        <dbReference type="SAM" id="Coils"/>
    </source>
</evidence>
<accession>A0A1H7IR43</accession>
<dbReference type="EMBL" id="FNZQ01000001">
    <property type="protein sequence ID" value="SEK64080.1"/>
    <property type="molecule type" value="Genomic_DNA"/>
</dbReference>
<dbReference type="OrthoDB" id="8479836at2"/>
<keyword evidence="18" id="KW-1185">Reference proteome</keyword>
<dbReference type="AlphaFoldDB" id="A0A1H7IR43"/>
<feature type="coiled-coil region" evidence="15">
    <location>
        <begin position="118"/>
        <end position="145"/>
    </location>
</feature>
<keyword evidence="2 13" id="KW-0813">Transport</keyword>
<evidence type="ECO:0000256" key="6">
    <source>
        <dbReference type="ARBA" id="ARBA00022989"/>
    </source>
</evidence>
<name>A0A1H7IR43_9RHOB</name>
<evidence type="ECO:0000256" key="8">
    <source>
        <dbReference type="ARBA" id="ARBA00023136"/>
    </source>
</evidence>
<dbReference type="CDD" id="cd06503">
    <property type="entry name" value="ATP-synt_Fo_b"/>
    <property type="match status" value="1"/>
</dbReference>
<dbReference type="InterPro" id="IPR002146">
    <property type="entry name" value="ATP_synth_b/b'su_bac/chlpt"/>
</dbReference>
<evidence type="ECO:0000256" key="5">
    <source>
        <dbReference type="ARBA" id="ARBA00022781"/>
    </source>
</evidence>
<evidence type="ECO:0000256" key="2">
    <source>
        <dbReference type="ARBA" id="ARBA00022448"/>
    </source>
</evidence>
<feature type="signal peptide" evidence="16">
    <location>
        <begin position="1"/>
        <end position="17"/>
    </location>
</feature>
<protein>
    <recommendedName>
        <fullName evidence="13">ATP synthase subunit b</fullName>
    </recommendedName>
    <alternativeName>
        <fullName evidence="13">ATP synthase F(0) sector subunit b</fullName>
    </alternativeName>
    <alternativeName>
        <fullName evidence="13">ATPase subunit I</fullName>
    </alternativeName>
    <alternativeName>
        <fullName evidence="13">F-type ATPase subunit b</fullName>
        <shortName evidence="13">F-ATPase subunit b</shortName>
    </alternativeName>
</protein>
<dbReference type="Pfam" id="PF00430">
    <property type="entry name" value="ATP-synt_B"/>
    <property type="match status" value="1"/>
</dbReference>
<evidence type="ECO:0000256" key="7">
    <source>
        <dbReference type="ARBA" id="ARBA00023065"/>
    </source>
</evidence>
<feature type="chain" id="PRO_5011513911" description="ATP synthase subunit b" evidence="16">
    <location>
        <begin position="18"/>
        <end position="184"/>
    </location>
</feature>
<organism evidence="17 18">
    <name type="scientific">Jannaschia helgolandensis</name>
    <dbReference type="NCBI Taxonomy" id="188906"/>
    <lineage>
        <taxon>Bacteria</taxon>
        <taxon>Pseudomonadati</taxon>
        <taxon>Pseudomonadota</taxon>
        <taxon>Alphaproteobacteria</taxon>
        <taxon>Rhodobacterales</taxon>
        <taxon>Roseobacteraceae</taxon>
        <taxon>Jannaschia</taxon>
    </lineage>
</organism>
<keyword evidence="7 13" id="KW-0406">Ion transport</keyword>
<dbReference type="PANTHER" id="PTHR33445">
    <property type="entry name" value="ATP SYNTHASE SUBUNIT B', CHLOROPLASTIC"/>
    <property type="match status" value="1"/>
</dbReference>
<dbReference type="GO" id="GO:0012505">
    <property type="term" value="C:endomembrane system"/>
    <property type="evidence" value="ECO:0007669"/>
    <property type="project" value="UniProtKB-SubCell"/>
</dbReference>
<dbReference type="GO" id="GO:0045259">
    <property type="term" value="C:proton-transporting ATP synthase complex"/>
    <property type="evidence" value="ECO:0007669"/>
    <property type="project" value="UniProtKB-KW"/>
</dbReference>
<dbReference type="GO" id="GO:0046961">
    <property type="term" value="F:proton-transporting ATPase activity, rotational mechanism"/>
    <property type="evidence" value="ECO:0007669"/>
    <property type="project" value="TreeGrafter"/>
</dbReference>
<comment type="function">
    <text evidence="10 13">F(1)F(0) ATP synthase produces ATP from ADP in the presence of a proton or sodium gradient. F-type ATPases consist of two structural domains, F(1) containing the extramembraneous catalytic core and F(0) containing the membrane proton channel, linked together by a central stalk and a peripheral stalk. During catalysis, ATP synthesis in the catalytic domain of F(1) is coupled via a rotary mechanism of the central stalk subunits to proton translocation.</text>
</comment>
<evidence type="ECO:0000313" key="18">
    <source>
        <dbReference type="Proteomes" id="UP000199283"/>
    </source>
</evidence>
<feature type="transmembrane region" description="Helical" evidence="13">
    <location>
        <begin position="27"/>
        <end position="46"/>
    </location>
</feature>
<reference evidence="17 18" key="1">
    <citation type="submission" date="2016-10" db="EMBL/GenBank/DDBJ databases">
        <authorList>
            <person name="de Groot N.N."/>
        </authorList>
    </citation>
    <scope>NUCLEOTIDE SEQUENCE [LARGE SCALE GENOMIC DNA]</scope>
    <source>
        <strain evidence="17 18">DSM 14858</strain>
    </source>
</reference>
<dbReference type="GO" id="GO:0005886">
    <property type="term" value="C:plasma membrane"/>
    <property type="evidence" value="ECO:0007669"/>
    <property type="project" value="UniProtKB-SubCell"/>
</dbReference>
<dbReference type="PANTHER" id="PTHR33445:SF1">
    <property type="entry name" value="ATP SYNTHASE SUBUNIT B"/>
    <property type="match status" value="1"/>
</dbReference>
<keyword evidence="6 13" id="KW-1133">Transmembrane helix</keyword>
<dbReference type="RefSeq" id="WP_092760490.1">
    <property type="nucleotide sequence ID" value="NZ_CAXBJT010000002.1"/>
</dbReference>
<comment type="subunit">
    <text evidence="13">F-type ATPases have 2 components, F(1) - the catalytic core - and F(0) - the membrane proton channel. F(1) has five subunits: alpha(3), beta(3), gamma(1), delta(1), epsilon(1). F(0) has three main subunits: a(1), b(2) and c(10-14). The alpha and beta chains form an alternating ring which encloses part of the gamma chain. F(1) is attached to F(0) by a central stalk formed by the gamma and epsilon chains, while a peripheral stalk is formed by the delta and b chains.</text>
</comment>
<gene>
    <name evidence="13" type="primary">atpF</name>
    <name evidence="17" type="ORF">SAMN04488526_1120</name>
</gene>
<comment type="similarity">
    <text evidence="1 13 14">Belongs to the ATPase B chain family.</text>
</comment>
<evidence type="ECO:0000256" key="13">
    <source>
        <dbReference type="HAMAP-Rule" id="MF_01398"/>
    </source>
</evidence>
<dbReference type="STRING" id="188906.SAMN04488526_1120"/>
<evidence type="ECO:0000256" key="12">
    <source>
        <dbReference type="ARBA" id="ARBA00037847"/>
    </source>
</evidence>
<keyword evidence="16" id="KW-0732">Signal</keyword>
<evidence type="ECO:0000256" key="9">
    <source>
        <dbReference type="ARBA" id="ARBA00023310"/>
    </source>
</evidence>
<evidence type="ECO:0000256" key="14">
    <source>
        <dbReference type="RuleBase" id="RU003848"/>
    </source>
</evidence>
<keyword evidence="3 13" id="KW-0138">CF(0)</keyword>
<keyword evidence="8 13" id="KW-0472">Membrane</keyword>
<evidence type="ECO:0000313" key="17">
    <source>
        <dbReference type="EMBL" id="SEK64080.1"/>
    </source>
</evidence>
<dbReference type="InterPro" id="IPR050059">
    <property type="entry name" value="ATP_synthase_B_chain"/>
</dbReference>
<sequence length="184" mass="19741">MRFILPLALLSATPAFAAPGSFFSLENTDFIVVLGFLVFIAILLYFKIPSMLTGMLDDRSKGIRNDLDEARALRDEAQALLASYERKTRDARDQADQILATAKAEATAAGDQAKIDLQTSVARRMAAAEDQIESAQNAAVREVRDTAITVAIAAAGEVVAKQMSAAEANTLIDQSIDTVAAKLH</sequence>
<feature type="coiled-coil region" evidence="15">
    <location>
        <begin position="67"/>
        <end position="94"/>
    </location>
</feature>
<evidence type="ECO:0000256" key="10">
    <source>
        <dbReference type="ARBA" id="ARBA00025198"/>
    </source>
</evidence>
<evidence type="ECO:0000256" key="3">
    <source>
        <dbReference type="ARBA" id="ARBA00022547"/>
    </source>
</evidence>